<dbReference type="Proteomes" id="UP001374579">
    <property type="component" value="Unassembled WGS sequence"/>
</dbReference>
<name>A0AAN9FZW5_9CAEN</name>
<organism evidence="1 2">
    <name type="scientific">Littorina saxatilis</name>
    <dbReference type="NCBI Taxonomy" id="31220"/>
    <lineage>
        <taxon>Eukaryota</taxon>
        <taxon>Metazoa</taxon>
        <taxon>Spiralia</taxon>
        <taxon>Lophotrochozoa</taxon>
        <taxon>Mollusca</taxon>
        <taxon>Gastropoda</taxon>
        <taxon>Caenogastropoda</taxon>
        <taxon>Littorinimorpha</taxon>
        <taxon>Littorinoidea</taxon>
        <taxon>Littorinidae</taxon>
        <taxon>Littorina</taxon>
    </lineage>
</organism>
<gene>
    <name evidence="1" type="ORF">V1264_009856</name>
</gene>
<proteinExistence type="predicted"/>
<evidence type="ECO:0000313" key="1">
    <source>
        <dbReference type="EMBL" id="KAK7089989.1"/>
    </source>
</evidence>
<comment type="caution">
    <text evidence="1">The sequence shown here is derived from an EMBL/GenBank/DDBJ whole genome shotgun (WGS) entry which is preliminary data.</text>
</comment>
<protein>
    <submittedName>
        <fullName evidence="1">Uncharacterized protein</fullName>
    </submittedName>
</protein>
<sequence>MALIKIGSEDVDGANLVNDVITRESSSGVVDDTNHSVSGNVSNSLQLPEIVDSVAELVTNLEVASADSKCHAKSGTCQETNSASCGGVYERRLCSGSSTRVCCVPISGGGCTAEQKRLACQLRDSSRVVAFATHVSQISDNATPDKNLNDMCTGGRASRSSYKSTCSCSAPGGSICLHEKLLRYLVALQSSGKVTINELAGGCHSCKSFHYAGFAVDLNRRDGRTPEYTTKCRQMGGKAINEGTHLHCQF</sequence>
<keyword evidence="2" id="KW-1185">Reference proteome</keyword>
<accession>A0AAN9FZW5</accession>
<dbReference type="EMBL" id="JBAMIC010000024">
    <property type="protein sequence ID" value="KAK7089989.1"/>
    <property type="molecule type" value="Genomic_DNA"/>
</dbReference>
<reference evidence="1 2" key="1">
    <citation type="submission" date="2024-02" db="EMBL/GenBank/DDBJ databases">
        <title>Chromosome-scale genome assembly of the rough periwinkle Littorina saxatilis.</title>
        <authorList>
            <person name="De Jode A."/>
            <person name="Faria R."/>
            <person name="Formenti G."/>
            <person name="Sims Y."/>
            <person name="Smith T.P."/>
            <person name="Tracey A."/>
            <person name="Wood J.M.D."/>
            <person name="Zagrodzka Z.B."/>
            <person name="Johannesson K."/>
            <person name="Butlin R.K."/>
            <person name="Leder E.H."/>
        </authorList>
    </citation>
    <scope>NUCLEOTIDE SEQUENCE [LARGE SCALE GENOMIC DNA]</scope>
    <source>
        <strain evidence="1">Snail1</strain>
        <tissue evidence="1">Muscle</tissue>
    </source>
</reference>
<evidence type="ECO:0000313" key="2">
    <source>
        <dbReference type="Proteomes" id="UP001374579"/>
    </source>
</evidence>
<dbReference type="AlphaFoldDB" id="A0AAN9FZW5"/>